<evidence type="ECO:0000313" key="14">
    <source>
        <dbReference type="EMBL" id="KAJ9141590.1"/>
    </source>
</evidence>
<dbReference type="InterPro" id="IPR016181">
    <property type="entry name" value="Acyl_CoA_acyltransferase"/>
</dbReference>
<evidence type="ECO:0000256" key="1">
    <source>
        <dbReference type="ARBA" id="ARBA00004123"/>
    </source>
</evidence>
<keyword evidence="6" id="KW-0963">Cytoplasm</keyword>
<evidence type="ECO:0000256" key="9">
    <source>
        <dbReference type="ARBA" id="ARBA00023315"/>
    </source>
</evidence>
<dbReference type="EMBL" id="JARPOI010000017">
    <property type="protein sequence ID" value="KAJ9141590.1"/>
    <property type="molecule type" value="Genomic_DNA"/>
</dbReference>
<dbReference type="InterPro" id="IPR000182">
    <property type="entry name" value="GNAT_dom"/>
</dbReference>
<proteinExistence type="inferred from homology"/>
<evidence type="ECO:0000256" key="12">
    <source>
        <dbReference type="SAM" id="MobiDB-lite"/>
    </source>
</evidence>
<accession>A0ABQ9KNX4</accession>
<evidence type="ECO:0000256" key="7">
    <source>
        <dbReference type="ARBA" id="ARBA00022679"/>
    </source>
</evidence>
<keyword evidence="15" id="KW-1185">Reference proteome</keyword>
<comment type="subcellular location">
    <subcellularLocation>
        <location evidence="2">Cytoplasm</location>
    </subcellularLocation>
    <subcellularLocation>
        <location evidence="1">Nucleus</location>
    </subcellularLocation>
</comment>
<comment type="similarity">
    <text evidence="3">Belongs to the acetyltransferase family. NAA40 subfamily.</text>
</comment>
<evidence type="ECO:0000259" key="13">
    <source>
        <dbReference type="PROSITE" id="PS51186"/>
    </source>
</evidence>
<dbReference type="SUPFAM" id="SSF55729">
    <property type="entry name" value="Acyl-CoA N-acyltransferases (Nat)"/>
    <property type="match status" value="1"/>
</dbReference>
<dbReference type="Gene3D" id="3.40.630.30">
    <property type="match status" value="1"/>
</dbReference>
<gene>
    <name evidence="14" type="ORF">P3X46_032107</name>
</gene>
<dbReference type="PROSITE" id="PS51186">
    <property type="entry name" value="GNAT"/>
    <property type="match status" value="1"/>
</dbReference>
<dbReference type="Proteomes" id="UP001174677">
    <property type="component" value="Chromosome 17"/>
</dbReference>
<protein>
    <recommendedName>
        <fullName evidence="5">N-alpha-acetyltransferase 40</fullName>
        <ecNumber evidence="4">2.3.1.257</ecNumber>
    </recommendedName>
</protein>
<evidence type="ECO:0000256" key="2">
    <source>
        <dbReference type="ARBA" id="ARBA00004496"/>
    </source>
</evidence>
<evidence type="ECO:0000256" key="5">
    <source>
        <dbReference type="ARBA" id="ARBA00015043"/>
    </source>
</evidence>
<dbReference type="EC" id="2.3.1.257" evidence="4"/>
<name>A0ABQ9KNX4_HEVBR</name>
<keyword evidence="8" id="KW-0539">Nucleus</keyword>
<sequence>MGSTALSTNLQSNKQSNITTQRMPKRREILEKKKAVDELIKAASAVKDHLASFPSFRQFDTNGLSVYLESGRGDKLTSSLKRRLQNLLKDNMERHYGPEWAAEEKVKRWEMVTPEARHILLYEASHNEEKVILDRDDSLVGFVHYRFTLEEGLPVLYVYEIQLESRVQGKGLGKFIMELLELIARKNCMSSIVLTVQKANVVAMNFYTSKLRYAISSISPSRVDPLIGAQKNYEILCKAFDNEAKAILEA</sequence>
<evidence type="ECO:0000256" key="6">
    <source>
        <dbReference type="ARBA" id="ARBA00022490"/>
    </source>
</evidence>
<dbReference type="CDD" id="cd04301">
    <property type="entry name" value="NAT_SF"/>
    <property type="match status" value="1"/>
</dbReference>
<dbReference type="PANTHER" id="PTHR20531">
    <property type="entry name" value="N-ALPHA-ACETYLTRANSFERASE 40"/>
    <property type="match status" value="1"/>
</dbReference>
<dbReference type="Pfam" id="PF00583">
    <property type="entry name" value="Acetyltransf_1"/>
    <property type="match status" value="1"/>
</dbReference>
<evidence type="ECO:0000256" key="8">
    <source>
        <dbReference type="ARBA" id="ARBA00023242"/>
    </source>
</evidence>
<evidence type="ECO:0000256" key="10">
    <source>
        <dbReference type="ARBA" id="ARBA00047821"/>
    </source>
</evidence>
<keyword evidence="9" id="KW-0012">Acyltransferase</keyword>
<comment type="catalytic activity">
    <reaction evidence="11">
        <text>N-terminal L-seryl-[histone H4] + acetyl-CoA = N-terminal N(alpha)-acetyl-L-seryl-[histone H4] + CoA + H(+)</text>
        <dbReference type="Rhea" id="RHEA:50596"/>
        <dbReference type="Rhea" id="RHEA-COMP:12740"/>
        <dbReference type="Rhea" id="RHEA-COMP:12743"/>
        <dbReference type="ChEBI" id="CHEBI:15378"/>
        <dbReference type="ChEBI" id="CHEBI:57287"/>
        <dbReference type="ChEBI" id="CHEBI:57288"/>
        <dbReference type="ChEBI" id="CHEBI:64738"/>
        <dbReference type="ChEBI" id="CHEBI:83690"/>
        <dbReference type="EC" id="2.3.1.257"/>
    </reaction>
</comment>
<evidence type="ECO:0000256" key="11">
    <source>
        <dbReference type="ARBA" id="ARBA00049524"/>
    </source>
</evidence>
<comment type="caution">
    <text evidence="14">The sequence shown here is derived from an EMBL/GenBank/DDBJ whole genome shotgun (WGS) entry which is preliminary data.</text>
</comment>
<reference evidence="14" key="1">
    <citation type="journal article" date="2023" name="Plant Biotechnol. J.">
        <title>Chromosome-level wild Hevea brasiliensis genome provides new tools for genomic-assisted breeding and valuable loci to elevate rubber yield.</title>
        <authorList>
            <person name="Cheng H."/>
            <person name="Song X."/>
            <person name="Hu Y."/>
            <person name="Wu T."/>
            <person name="Yang Q."/>
            <person name="An Z."/>
            <person name="Feng S."/>
            <person name="Deng Z."/>
            <person name="Wu W."/>
            <person name="Zeng X."/>
            <person name="Tu M."/>
            <person name="Wang X."/>
            <person name="Huang H."/>
        </authorList>
    </citation>
    <scope>NUCLEOTIDE SEQUENCE</scope>
    <source>
        <strain evidence="14">MT/VB/25A 57/8</strain>
    </source>
</reference>
<dbReference type="InterPro" id="IPR039949">
    <property type="entry name" value="NAA40"/>
</dbReference>
<feature type="domain" description="N-acetyltransferase" evidence="13">
    <location>
        <begin position="87"/>
        <end position="250"/>
    </location>
</feature>
<evidence type="ECO:0000256" key="3">
    <source>
        <dbReference type="ARBA" id="ARBA00008870"/>
    </source>
</evidence>
<feature type="compositionally biased region" description="Polar residues" evidence="12">
    <location>
        <begin position="1"/>
        <end position="22"/>
    </location>
</feature>
<evidence type="ECO:0000256" key="4">
    <source>
        <dbReference type="ARBA" id="ARBA00012950"/>
    </source>
</evidence>
<evidence type="ECO:0000313" key="15">
    <source>
        <dbReference type="Proteomes" id="UP001174677"/>
    </source>
</evidence>
<feature type="region of interest" description="Disordered" evidence="12">
    <location>
        <begin position="1"/>
        <end position="25"/>
    </location>
</feature>
<organism evidence="14 15">
    <name type="scientific">Hevea brasiliensis</name>
    <name type="common">Para rubber tree</name>
    <name type="synonym">Siphonia brasiliensis</name>
    <dbReference type="NCBI Taxonomy" id="3981"/>
    <lineage>
        <taxon>Eukaryota</taxon>
        <taxon>Viridiplantae</taxon>
        <taxon>Streptophyta</taxon>
        <taxon>Embryophyta</taxon>
        <taxon>Tracheophyta</taxon>
        <taxon>Spermatophyta</taxon>
        <taxon>Magnoliopsida</taxon>
        <taxon>eudicotyledons</taxon>
        <taxon>Gunneridae</taxon>
        <taxon>Pentapetalae</taxon>
        <taxon>rosids</taxon>
        <taxon>fabids</taxon>
        <taxon>Malpighiales</taxon>
        <taxon>Euphorbiaceae</taxon>
        <taxon>Crotonoideae</taxon>
        <taxon>Micrandreae</taxon>
        <taxon>Hevea</taxon>
    </lineage>
</organism>
<keyword evidence="7" id="KW-0808">Transferase</keyword>
<comment type="catalytic activity">
    <reaction evidence="10">
        <text>N-terminal L-seryl-[histone H2A] + acetyl-CoA = N-terminal N(alpha)-acetyl-L-seryl-[histone H2A] + CoA + H(+)</text>
        <dbReference type="Rhea" id="RHEA:50600"/>
        <dbReference type="Rhea" id="RHEA-COMP:12742"/>
        <dbReference type="Rhea" id="RHEA-COMP:12744"/>
        <dbReference type="ChEBI" id="CHEBI:15378"/>
        <dbReference type="ChEBI" id="CHEBI:57287"/>
        <dbReference type="ChEBI" id="CHEBI:57288"/>
        <dbReference type="ChEBI" id="CHEBI:64738"/>
        <dbReference type="ChEBI" id="CHEBI:83690"/>
        <dbReference type="EC" id="2.3.1.257"/>
    </reaction>
</comment>
<dbReference type="PANTHER" id="PTHR20531:SF1">
    <property type="entry name" value="N-ALPHA-ACETYLTRANSFERASE 40"/>
    <property type="match status" value="1"/>
</dbReference>